<proteinExistence type="predicted"/>
<name>A0ACB8ZKD9_ARCLA</name>
<sequence>MQDVPSAVNAMQFYANVQPSIRGRNVYVQFSSHQELTTMEQNTQGRGDESGQLGFAPSVIPHAYPTPQPAIEKAVN</sequence>
<evidence type="ECO:0000313" key="1">
    <source>
        <dbReference type="EMBL" id="KAI3698048.1"/>
    </source>
</evidence>
<protein>
    <submittedName>
        <fullName evidence="1">Uncharacterized protein</fullName>
    </submittedName>
</protein>
<keyword evidence="2" id="KW-1185">Reference proteome</keyword>
<organism evidence="1 2">
    <name type="scientific">Arctium lappa</name>
    <name type="common">Greater burdock</name>
    <name type="synonym">Lappa major</name>
    <dbReference type="NCBI Taxonomy" id="4217"/>
    <lineage>
        <taxon>Eukaryota</taxon>
        <taxon>Viridiplantae</taxon>
        <taxon>Streptophyta</taxon>
        <taxon>Embryophyta</taxon>
        <taxon>Tracheophyta</taxon>
        <taxon>Spermatophyta</taxon>
        <taxon>Magnoliopsida</taxon>
        <taxon>eudicotyledons</taxon>
        <taxon>Gunneridae</taxon>
        <taxon>Pentapetalae</taxon>
        <taxon>asterids</taxon>
        <taxon>campanulids</taxon>
        <taxon>Asterales</taxon>
        <taxon>Asteraceae</taxon>
        <taxon>Carduoideae</taxon>
        <taxon>Cardueae</taxon>
        <taxon>Arctiinae</taxon>
        <taxon>Arctium</taxon>
    </lineage>
</organism>
<dbReference type="EMBL" id="CM042056">
    <property type="protein sequence ID" value="KAI3698048.1"/>
    <property type="molecule type" value="Genomic_DNA"/>
</dbReference>
<reference evidence="2" key="1">
    <citation type="journal article" date="2022" name="Mol. Ecol. Resour.">
        <title>The genomes of chicory, endive, great burdock and yacon provide insights into Asteraceae palaeo-polyploidization history and plant inulin production.</title>
        <authorList>
            <person name="Fan W."/>
            <person name="Wang S."/>
            <person name="Wang H."/>
            <person name="Wang A."/>
            <person name="Jiang F."/>
            <person name="Liu H."/>
            <person name="Zhao H."/>
            <person name="Xu D."/>
            <person name="Zhang Y."/>
        </authorList>
    </citation>
    <scope>NUCLEOTIDE SEQUENCE [LARGE SCALE GENOMIC DNA]</scope>
    <source>
        <strain evidence="2">cv. Niubang</strain>
    </source>
</reference>
<accession>A0ACB8ZKD9</accession>
<dbReference type="Proteomes" id="UP001055879">
    <property type="component" value="Linkage Group LG10"/>
</dbReference>
<gene>
    <name evidence="1" type="ORF">L6452_31158</name>
</gene>
<evidence type="ECO:0000313" key="2">
    <source>
        <dbReference type="Proteomes" id="UP001055879"/>
    </source>
</evidence>
<comment type="caution">
    <text evidence="1">The sequence shown here is derived from an EMBL/GenBank/DDBJ whole genome shotgun (WGS) entry which is preliminary data.</text>
</comment>
<reference evidence="1 2" key="2">
    <citation type="journal article" date="2022" name="Mol. Ecol. Resour.">
        <title>The genomes of chicory, endive, great burdock and yacon provide insights into Asteraceae paleo-polyploidization history and plant inulin production.</title>
        <authorList>
            <person name="Fan W."/>
            <person name="Wang S."/>
            <person name="Wang H."/>
            <person name="Wang A."/>
            <person name="Jiang F."/>
            <person name="Liu H."/>
            <person name="Zhao H."/>
            <person name="Xu D."/>
            <person name="Zhang Y."/>
        </authorList>
    </citation>
    <scope>NUCLEOTIDE SEQUENCE [LARGE SCALE GENOMIC DNA]</scope>
    <source>
        <strain evidence="2">cv. Niubang</strain>
    </source>
</reference>